<dbReference type="GO" id="GO:0004339">
    <property type="term" value="F:glucan 1,4-alpha-glucosidase activity"/>
    <property type="evidence" value="ECO:0007669"/>
    <property type="project" value="UniProtKB-EC"/>
</dbReference>
<dbReference type="InterPro" id="IPR012341">
    <property type="entry name" value="6hp_glycosidase-like_sf"/>
</dbReference>
<reference evidence="3" key="1">
    <citation type="submission" date="2020-02" db="EMBL/GenBank/DDBJ databases">
        <authorList>
            <person name="Meier V. D."/>
        </authorList>
    </citation>
    <scope>NUCLEOTIDE SEQUENCE</scope>
    <source>
        <strain evidence="3">AVDCRST_MAG16</strain>
    </source>
</reference>
<dbReference type="SUPFAM" id="SSF48208">
    <property type="entry name" value="Six-hairpin glycosidases"/>
    <property type="match status" value="1"/>
</dbReference>
<name>A0A6J4MLW4_9ACTN</name>
<dbReference type="InterPro" id="IPR008928">
    <property type="entry name" value="6-hairpin_glycosidase_sf"/>
</dbReference>
<dbReference type="EMBL" id="CADCUE010000303">
    <property type="protein sequence ID" value="CAA9363411.1"/>
    <property type="molecule type" value="Genomic_DNA"/>
</dbReference>
<dbReference type="InterPro" id="IPR011613">
    <property type="entry name" value="GH15-like"/>
</dbReference>
<feature type="domain" description="GH15-like" evidence="1">
    <location>
        <begin position="237"/>
        <end position="548"/>
    </location>
</feature>
<protein>
    <submittedName>
        <fullName evidence="3">GH15</fullName>
        <ecNumber evidence="3">3.2.1.3</ecNumber>
    </submittedName>
</protein>
<dbReference type="EC" id="3.2.1.3" evidence="3"/>
<dbReference type="PANTHER" id="PTHR31616">
    <property type="entry name" value="TREHALASE"/>
    <property type="match status" value="1"/>
</dbReference>
<dbReference type="Pfam" id="PF00723">
    <property type="entry name" value="Glyco_hydro_15"/>
    <property type="match status" value="2"/>
</dbReference>
<dbReference type="GO" id="GO:0015927">
    <property type="term" value="F:trehalase activity"/>
    <property type="evidence" value="ECO:0007669"/>
    <property type="project" value="TreeGrafter"/>
</dbReference>
<dbReference type="AlphaFoldDB" id="A0A6J4MLW4"/>
<evidence type="ECO:0000259" key="2">
    <source>
        <dbReference type="Pfam" id="PF19291"/>
    </source>
</evidence>
<keyword evidence="3" id="KW-0378">Hydrolase</keyword>
<dbReference type="InterPro" id="IPR045582">
    <property type="entry name" value="Trehalase-like_N"/>
</dbReference>
<feature type="domain" description="Trehalase-like N-terminal" evidence="2">
    <location>
        <begin position="6"/>
        <end position="214"/>
    </location>
</feature>
<organism evidence="3">
    <name type="scientific">uncultured Frankineae bacterium</name>
    <dbReference type="NCBI Taxonomy" id="437475"/>
    <lineage>
        <taxon>Bacteria</taxon>
        <taxon>Bacillati</taxon>
        <taxon>Actinomycetota</taxon>
        <taxon>Actinomycetes</taxon>
        <taxon>Frankiales</taxon>
        <taxon>environmental samples</taxon>
    </lineage>
</organism>
<evidence type="ECO:0000313" key="3">
    <source>
        <dbReference type="EMBL" id="CAA9363411.1"/>
    </source>
</evidence>
<sequence length="603" mass="64779">MTSTAGTAIAEHAFLSDCRTSALVTRHGSVDWLCLPRFDSAPVLGRLLDPDAGHLLLRPADPDAVPVRRYLPQTLVLETTWTCAGGTLEVLDALALGVEERGHELGRSSPGVLLRSARCTSGTVDVVVEWAPRPEFGLVHPRLDVVAGGVRSYGGATVVQLSASVPLVVDGPTGTATALTRLEDGQDLTLAVEQGSAWDELPAVWHAERVRRRTTATREAWRSWSALHQRYEGPLADLVHRSGLVLQGLTYAPSGAMVAAATTSLPEGEGSGRTWDYRYTWVRDASMTLRGLWVAACPDEARRSFAFLARAAGTQLGRGRHLQIMFGVGGERDLTERQLPHLAGWRGSGPVRVGNGAWDQHQQDVYGALLDAAWVLRAQLDPLEPATAQLLVQAVDAAARDWQVLDQGIWEVRGPARPYLHSVLMCWVALDRGVRLAPLLGAQDAVGRWTTARDKVRTAVLERGWNPVVGSFTQALDSPELDASSLLVALVGILPPDDPRLSATIDAVTAGLSDGRGLLYRYRGDDGLAGDEGSFLLCTFWLAEALAVTGRTEQAEQVLRRAAGHANDLGLLAEQTSPTGELLGNYPQAFSHLGLVLAAQALV</sequence>
<gene>
    <name evidence="3" type="ORF">AVDCRST_MAG16-3237</name>
</gene>
<dbReference type="Pfam" id="PF19291">
    <property type="entry name" value="TREH_N"/>
    <property type="match status" value="1"/>
</dbReference>
<dbReference type="PANTHER" id="PTHR31616:SF10">
    <property type="entry name" value="TREHALASE"/>
    <property type="match status" value="1"/>
</dbReference>
<evidence type="ECO:0000259" key="1">
    <source>
        <dbReference type="Pfam" id="PF00723"/>
    </source>
</evidence>
<keyword evidence="3" id="KW-0326">Glycosidase</keyword>
<dbReference type="GO" id="GO:0005993">
    <property type="term" value="P:trehalose catabolic process"/>
    <property type="evidence" value="ECO:0007669"/>
    <property type="project" value="TreeGrafter"/>
</dbReference>
<dbReference type="Gene3D" id="1.50.10.10">
    <property type="match status" value="1"/>
</dbReference>
<accession>A0A6J4MLW4</accession>
<feature type="domain" description="GH15-like" evidence="1">
    <location>
        <begin position="552"/>
        <end position="599"/>
    </location>
</feature>
<proteinExistence type="predicted"/>